<reference evidence="4 5" key="1">
    <citation type="submission" date="2020-09" db="EMBL/GenBank/DDBJ databases">
        <title>De no assembly of potato wild relative species, Solanum commersonii.</title>
        <authorList>
            <person name="Cho K."/>
        </authorList>
    </citation>
    <scope>NUCLEOTIDE SEQUENCE [LARGE SCALE GENOMIC DNA]</scope>
    <source>
        <strain evidence="4">LZ3.2</strain>
        <tissue evidence="4">Leaf</tissue>
    </source>
</reference>
<evidence type="ECO:0000256" key="3">
    <source>
        <dbReference type="ARBA" id="ARBA00023315"/>
    </source>
</evidence>
<dbReference type="PANTHER" id="PTHR31623:SF81">
    <property type="entry name" value="ACYLSUGAR ACYLTRANSFERASE 3-LIKE"/>
    <property type="match status" value="1"/>
</dbReference>
<evidence type="ECO:0000313" key="5">
    <source>
        <dbReference type="Proteomes" id="UP000824120"/>
    </source>
</evidence>
<keyword evidence="5" id="KW-1185">Reference proteome</keyword>
<dbReference type="OrthoDB" id="1297855at2759"/>
<protein>
    <submittedName>
        <fullName evidence="4">Uncharacterized protein</fullName>
    </submittedName>
</protein>
<evidence type="ECO:0000256" key="1">
    <source>
        <dbReference type="ARBA" id="ARBA00009861"/>
    </source>
</evidence>
<dbReference type="Pfam" id="PF02458">
    <property type="entry name" value="Transferase"/>
    <property type="match status" value="2"/>
</dbReference>
<proteinExistence type="inferred from homology"/>
<dbReference type="PANTHER" id="PTHR31623">
    <property type="entry name" value="F21J9.9"/>
    <property type="match status" value="1"/>
</dbReference>
<accession>A0A9J5ZA50</accession>
<comment type="similarity">
    <text evidence="1">Belongs to the plant acyltransferase family.</text>
</comment>
<dbReference type="Proteomes" id="UP000824120">
    <property type="component" value="Chromosome 4"/>
</dbReference>
<evidence type="ECO:0000313" key="4">
    <source>
        <dbReference type="EMBL" id="KAG5608792.1"/>
    </source>
</evidence>
<dbReference type="EMBL" id="JACXVP010000004">
    <property type="protein sequence ID" value="KAG5608792.1"/>
    <property type="molecule type" value="Genomic_DNA"/>
</dbReference>
<name>A0A9J5ZA50_SOLCO</name>
<comment type="caution">
    <text evidence="4">The sequence shown here is derived from an EMBL/GenBank/DDBJ whole genome shotgun (WGS) entry which is preliminary data.</text>
</comment>
<organism evidence="4 5">
    <name type="scientific">Solanum commersonii</name>
    <name type="common">Commerson's wild potato</name>
    <name type="synonym">Commerson's nightshade</name>
    <dbReference type="NCBI Taxonomy" id="4109"/>
    <lineage>
        <taxon>Eukaryota</taxon>
        <taxon>Viridiplantae</taxon>
        <taxon>Streptophyta</taxon>
        <taxon>Embryophyta</taxon>
        <taxon>Tracheophyta</taxon>
        <taxon>Spermatophyta</taxon>
        <taxon>Magnoliopsida</taxon>
        <taxon>eudicotyledons</taxon>
        <taxon>Gunneridae</taxon>
        <taxon>Pentapetalae</taxon>
        <taxon>asterids</taxon>
        <taxon>lamiids</taxon>
        <taxon>Solanales</taxon>
        <taxon>Solanaceae</taxon>
        <taxon>Solanoideae</taxon>
        <taxon>Solaneae</taxon>
        <taxon>Solanum</taxon>
    </lineage>
</organism>
<dbReference type="Gene3D" id="3.30.559.10">
    <property type="entry name" value="Chloramphenicol acetyltransferase-like domain"/>
    <property type="match status" value="3"/>
</dbReference>
<sequence length="480" mass="54228">MPSVPFDVPLFSPVIEPKKERCIQKRFVFSESKINALKALVVAESCVQNPTRNEVVSALLYKCAASSSATNLGRSQLVQTSNLRSQAPLPPTSIGNIATIFSTPIYENYEHDLKLPKLLTDIRKSKHDMSTRNNLQENEYITVMLEAYRTWKLPFHQRNCDVYTITSILAFEFEKIDFGFGKPTRASQESGSFSNLFILINTPDDHDRGVEAFVNLNEQHIWHNLSLLDQFFGNIYVPFVFFYPKHQVATIPKHKLSKFLTNSLSKTLTFYYPWAGSLKNNATIECDDHGAEFFKVEINSSMNKVINHPDLTFLQGLSCRDSSSSTFGPLTLAQLSHFECGEVALSFACCTSIAFTFAFDLSSFKIYNYYFSHDVFAYYFLKDWARLTRDPKSILSPPYFAMDSLMPSPFDGPMVSPVIEPKMEGCIHQRFIFSESKINAPKALVAAESSVQNPTRNEVVSALIYKCAASSSTSNSRRSQ</sequence>
<dbReference type="GO" id="GO:0016746">
    <property type="term" value="F:acyltransferase activity"/>
    <property type="evidence" value="ECO:0007669"/>
    <property type="project" value="UniProtKB-KW"/>
</dbReference>
<gene>
    <name evidence="4" type="ORF">H5410_020073</name>
</gene>
<keyword evidence="2" id="KW-0808">Transferase</keyword>
<dbReference type="AlphaFoldDB" id="A0A9J5ZA50"/>
<evidence type="ECO:0000256" key="2">
    <source>
        <dbReference type="ARBA" id="ARBA00022679"/>
    </source>
</evidence>
<dbReference type="InterPro" id="IPR023213">
    <property type="entry name" value="CAT-like_dom_sf"/>
</dbReference>
<keyword evidence="3" id="KW-0012">Acyltransferase</keyword>